<evidence type="ECO:0000313" key="1">
    <source>
        <dbReference type="EnsemblMetazoa" id="ENSAATROPP014870"/>
    </source>
</evidence>
<name>A0AAG5DVB4_ANOAO</name>
<organism evidence="1 2">
    <name type="scientific">Anopheles atroparvus</name>
    <name type="common">European mosquito</name>
    <dbReference type="NCBI Taxonomy" id="41427"/>
    <lineage>
        <taxon>Eukaryota</taxon>
        <taxon>Metazoa</taxon>
        <taxon>Ecdysozoa</taxon>
        <taxon>Arthropoda</taxon>
        <taxon>Hexapoda</taxon>
        <taxon>Insecta</taxon>
        <taxon>Pterygota</taxon>
        <taxon>Neoptera</taxon>
        <taxon>Endopterygota</taxon>
        <taxon>Diptera</taxon>
        <taxon>Nematocera</taxon>
        <taxon>Culicoidea</taxon>
        <taxon>Culicidae</taxon>
        <taxon>Anophelinae</taxon>
        <taxon>Anopheles</taxon>
    </lineage>
</organism>
<keyword evidence="2" id="KW-1185">Reference proteome</keyword>
<dbReference type="EnsemblMetazoa" id="ENSAATROPT016885">
    <property type="protein sequence ID" value="ENSAATROPP014870"/>
    <property type="gene ID" value="ENSAATROPG013824"/>
</dbReference>
<accession>A0AAG5DVB4</accession>
<evidence type="ECO:0000313" key="2">
    <source>
        <dbReference type="Proteomes" id="UP000075880"/>
    </source>
</evidence>
<sequence>MSSSCFTFHRCVSQIGSVQRCRRRISVASYTAPRNVSDLPMLSEMRAQQPPRSFFASRLRKYLKYRCSSSSSRAASRMPAISSRKAERNCSRASGSEDLCSCLPGRHVPVIQKRRSRSRSPLARNSSSRLLNMPTYLELRLKASPYPVMAYHWPTVSSRQSSSCCTR</sequence>
<proteinExistence type="predicted"/>
<dbReference type="Proteomes" id="UP000075880">
    <property type="component" value="Unassembled WGS sequence"/>
</dbReference>
<protein>
    <submittedName>
        <fullName evidence="1">Uncharacterized protein</fullName>
    </submittedName>
</protein>
<reference evidence="1" key="1">
    <citation type="submission" date="2024-04" db="UniProtKB">
        <authorList>
            <consortium name="EnsemblMetazoa"/>
        </authorList>
    </citation>
    <scope>IDENTIFICATION</scope>
    <source>
        <strain evidence="1">EBRO</strain>
    </source>
</reference>
<dbReference type="AlphaFoldDB" id="A0AAG5DVB4"/>